<dbReference type="AlphaFoldDB" id="A0A9W8VBG0"/>
<proteinExistence type="predicted"/>
<accession>A0A9W8VBG0</accession>
<keyword evidence="2" id="KW-1185">Reference proteome</keyword>
<protein>
    <submittedName>
        <fullName evidence="1">Uncharacterized protein</fullName>
    </submittedName>
</protein>
<dbReference type="OrthoDB" id="5430750at2759"/>
<evidence type="ECO:0000313" key="2">
    <source>
        <dbReference type="Proteomes" id="UP001152049"/>
    </source>
</evidence>
<name>A0A9W8VBG0_9HYPO</name>
<dbReference type="Proteomes" id="UP001152049">
    <property type="component" value="Unassembled WGS sequence"/>
</dbReference>
<reference evidence="1" key="1">
    <citation type="submission" date="2022-09" db="EMBL/GenBank/DDBJ databases">
        <title>Fusarium specimens isolated from Avocado Roots.</title>
        <authorList>
            <person name="Stajich J."/>
            <person name="Roper C."/>
            <person name="Heimlech-Rivalta G."/>
        </authorList>
    </citation>
    <scope>NUCLEOTIDE SEQUENCE</scope>
    <source>
        <strain evidence="1">CF00136</strain>
    </source>
</reference>
<organism evidence="1 2">
    <name type="scientific">Fusarium torreyae</name>
    <dbReference type="NCBI Taxonomy" id="1237075"/>
    <lineage>
        <taxon>Eukaryota</taxon>
        <taxon>Fungi</taxon>
        <taxon>Dikarya</taxon>
        <taxon>Ascomycota</taxon>
        <taxon>Pezizomycotina</taxon>
        <taxon>Sordariomycetes</taxon>
        <taxon>Hypocreomycetidae</taxon>
        <taxon>Hypocreales</taxon>
        <taxon>Nectriaceae</taxon>
        <taxon>Fusarium</taxon>
    </lineage>
</organism>
<gene>
    <name evidence="1" type="ORF">NW762_009159</name>
</gene>
<evidence type="ECO:0000313" key="1">
    <source>
        <dbReference type="EMBL" id="KAJ4256083.1"/>
    </source>
</evidence>
<comment type="caution">
    <text evidence="1">The sequence shown here is derived from an EMBL/GenBank/DDBJ whole genome shotgun (WGS) entry which is preliminary data.</text>
</comment>
<dbReference type="EMBL" id="JAOQAZ010000019">
    <property type="protein sequence ID" value="KAJ4256083.1"/>
    <property type="molecule type" value="Genomic_DNA"/>
</dbReference>
<sequence length="297" mass="33603">MSVATALVDTLTDVRNKTRNIHASVGGRPVNSSQADDRPHLLPNLVFSFENIIGKYVLAAKELSWTNRQRLQSLEVDLGTSTLTSISMIRSQSKDIHKKLQEHLDLAKRDILTLGTGRGDIDRLIISPIGPEFLLATLVNNLQNNAILQGIGKTTDIIKYYRTVSARLRFGAVRGPRRRRFLEISALEEELDALRAVLEVQGRLVKACRTILDPAYFNAANTDWDYFNNRKAMYPLEKKLLDVQVNKLAEDSKTLEVLQRIAQVTRHDMKQIIEVLEEGHGKAIRVFTFVTLFFLPL</sequence>